<keyword evidence="11" id="KW-0479">Metal-binding</keyword>
<dbReference type="STRING" id="34506.A0A090LRP2"/>
<evidence type="ECO:0000313" key="17">
    <source>
        <dbReference type="EMBL" id="CEF70231.1"/>
    </source>
</evidence>
<evidence type="ECO:0000256" key="8">
    <source>
        <dbReference type="ARBA" id="ARBA00023224"/>
    </source>
</evidence>
<dbReference type="Pfam" id="PF09279">
    <property type="entry name" value="EF-hand_like"/>
    <property type="match status" value="1"/>
</dbReference>
<reference evidence="19" key="2">
    <citation type="submission" date="2020-12" db="UniProtKB">
        <authorList>
            <consortium name="WormBaseParasite"/>
        </authorList>
    </citation>
    <scope>IDENTIFICATION</scope>
</reference>
<accession>A0A090LRP2</accession>
<dbReference type="InterPro" id="IPR017946">
    <property type="entry name" value="PLC-like_Pdiesterase_TIM-brl"/>
</dbReference>
<dbReference type="CDD" id="cd00275">
    <property type="entry name" value="C2_PLC_like"/>
    <property type="match status" value="1"/>
</dbReference>
<dbReference type="OrthoDB" id="269822at2759"/>
<dbReference type="CDD" id="cd08591">
    <property type="entry name" value="PI-PLCc_beta"/>
    <property type="match status" value="1"/>
</dbReference>
<feature type="region of interest" description="Disordered" evidence="14">
    <location>
        <begin position="1169"/>
        <end position="1234"/>
    </location>
</feature>
<dbReference type="Gene3D" id="2.60.40.150">
    <property type="entry name" value="C2 domain"/>
    <property type="match status" value="1"/>
</dbReference>
<dbReference type="WBParaSite" id="SRAE_2000486500.1">
    <property type="protein sequence ID" value="SRAE_2000486500.1"/>
    <property type="gene ID" value="WBGene00265111"/>
</dbReference>
<evidence type="ECO:0000256" key="7">
    <source>
        <dbReference type="ARBA" id="ARBA00023098"/>
    </source>
</evidence>
<feature type="binding site" evidence="11">
    <location>
        <position position="440"/>
    </location>
    <ligand>
        <name>Ca(2+)</name>
        <dbReference type="ChEBI" id="CHEBI:29108"/>
    </ligand>
</feature>
<feature type="region of interest" description="Disordered" evidence="14">
    <location>
        <begin position="1301"/>
        <end position="1328"/>
    </location>
</feature>
<dbReference type="GeneID" id="36382604"/>
<evidence type="ECO:0000256" key="9">
    <source>
        <dbReference type="PIRNR" id="PIRNR000956"/>
    </source>
</evidence>
<evidence type="ECO:0000256" key="2">
    <source>
        <dbReference type="ARBA" id="ARBA00022490"/>
    </source>
</evidence>
<dbReference type="Gene3D" id="1.10.238.10">
    <property type="entry name" value="EF-hand"/>
    <property type="match status" value="1"/>
</dbReference>
<dbReference type="FunFam" id="3.20.20.190:FF:000052">
    <property type="entry name" value="1-phosphatidylinositol 4,5-bisphosphate phosphodiesterase"/>
    <property type="match status" value="1"/>
</dbReference>
<dbReference type="Pfam" id="PF00387">
    <property type="entry name" value="PI-PLC-Y"/>
    <property type="match status" value="1"/>
</dbReference>
<keyword evidence="6 9" id="KW-0442">Lipid degradation</keyword>
<evidence type="ECO:0000259" key="15">
    <source>
        <dbReference type="PROSITE" id="PS50004"/>
    </source>
</evidence>
<proteinExistence type="predicted"/>
<dbReference type="GO" id="GO:0046488">
    <property type="term" value="P:phosphatidylinositol metabolic process"/>
    <property type="evidence" value="ECO:0007669"/>
    <property type="project" value="TreeGrafter"/>
</dbReference>
<dbReference type="InterPro" id="IPR053945">
    <property type="entry name" value="PLCB1-4-like_EFh"/>
</dbReference>
<name>A0A090LRP2_STRRB</name>
<evidence type="ECO:0000256" key="12">
    <source>
        <dbReference type="RuleBase" id="RU361133"/>
    </source>
</evidence>
<evidence type="ECO:0000256" key="13">
    <source>
        <dbReference type="SAM" id="Coils"/>
    </source>
</evidence>
<feature type="domain" description="C2" evidence="15">
    <location>
        <begin position="890"/>
        <end position="1015"/>
    </location>
</feature>
<feature type="binding site" evidence="11">
    <location>
        <position position="388"/>
    </location>
    <ligand>
        <name>Ca(2+)</name>
        <dbReference type="ChEBI" id="CHEBI:29108"/>
    </ligand>
</feature>
<dbReference type="EC" id="3.1.4.11" evidence="9"/>
<dbReference type="InterPro" id="IPR001711">
    <property type="entry name" value="PLipase_C_Pinositol-sp_Y"/>
</dbReference>
<feature type="compositionally biased region" description="Basic and acidic residues" evidence="14">
    <location>
        <begin position="1169"/>
        <end position="1182"/>
    </location>
</feature>
<feature type="region of interest" description="Disordered" evidence="14">
    <location>
        <begin position="1066"/>
        <end position="1138"/>
    </location>
</feature>
<evidence type="ECO:0000256" key="14">
    <source>
        <dbReference type="SAM" id="MobiDB-lite"/>
    </source>
</evidence>
<dbReference type="SMART" id="SM00239">
    <property type="entry name" value="C2"/>
    <property type="match status" value="1"/>
</dbReference>
<dbReference type="GO" id="GO:0005737">
    <property type="term" value="C:cytoplasm"/>
    <property type="evidence" value="ECO:0007669"/>
    <property type="project" value="UniProtKB-SubCell"/>
</dbReference>
<dbReference type="PROSITE" id="PS50008">
    <property type="entry name" value="PIPLC_Y_DOMAIN"/>
    <property type="match status" value="1"/>
</dbReference>
<dbReference type="GO" id="GO:0004435">
    <property type="term" value="F:phosphatidylinositol-4,5-bisphosphate phospholipase C activity"/>
    <property type="evidence" value="ECO:0007669"/>
    <property type="project" value="UniProtKB-UniRule"/>
</dbReference>
<gene>
    <name evidence="17 19 20" type="ORF">SRAE_2000486500</name>
</gene>
<evidence type="ECO:0000256" key="4">
    <source>
        <dbReference type="ARBA" id="ARBA00022801"/>
    </source>
</evidence>
<dbReference type="InterPro" id="IPR015359">
    <property type="entry name" value="PLC_EF-hand-like"/>
</dbReference>
<keyword evidence="2" id="KW-0963">Cytoplasm</keyword>
<keyword evidence="18" id="KW-1185">Reference proteome</keyword>
<dbReference type="PRINTS" id="PR00390">
    <property type="entry name" value="PHPHLIPASEC"/>
</dbReference>
<feature type="compositionally biased region" description="Polar residues" evidence="14">
    <location>
        <begin position="1212"/>
        <end position="1224"/>
    </location>
</feature>
<evidence type="ECO:0000256" key="3">
    <source>
        <dbReference type="ARBA" id="ARBA00022553"/>
    </source>
</evidence>
<feature type="coiled-coil region" evidence="13">
    <location>
        <begin position="1356"/>
        <end position="1383"/>
    </location>
</feature>
<dbReference type="GO" id="GO:0048015">
    <property type="term" value="P:phosphatidylinositol-mediated signaling"/>
    <property type="evidence" value="ECO:0007669"/>
    <property type="project" value="TreeGrafter"/>
</dbReference>
<dbReference type="SUPFAM" id="SSF49562">
    <property type="entry name" value="C2 domain (Calcium/lipid-binding domain, CaLB)"/>
    <property type="match status" value="1"/>
</dbReference>
<dbReference type="CDD" id="cd16200">
    <property type="entry name" value="EFh_PI-PLCbeta"/>
    <property type="match status" value="1"/>
</dbReference>
<dbReference type="OMA" id="AMQKAHC"/>
<evidence type="ECO:0000256" key="5">
    <source>
        <dbReference type="ARBA" id="ARBA00022837"/>
    </source>
</evidence>
<dbReference type="InterPro" id="IPR000909">
    <property type="entry name" value="PLipase_C_PInositol-sp_X_dom"/>
</dbReference>
<dbReference type="Proteomes" id="UP000035682">
    <property type="component" value="Unplaced"/>
</dbReference>
<dbReference type="Pfam" id="PF17787">
    <property type="entry name" value="PH_14"/>
    <property type="match status" value="1"/>
</dbReference>
<dbReference type="CTD" id="36382604"/>
<evidence type="ECO:0000313" key="20">
    <source>
        <dbReference type="WormBase" id="SRAE_2000486500"/>
    </source>
</evidence>
<comment type="catalytic activity">
    <reaction evidence="9 12">
        <text>a 1,2-diacyl-sn-glycero-3-phospho-(1D-myo-inositol-4,5-bisphosphate) + H2O = 1D-myo-inositol 1,4,5-trisphosphate + a 1,2-diacyl-sn-glycerol + H(+)</text>
        <dbReference type="Rhea" id="RHEA:33179"/>
        <dbReference type="ChEBI" id="CHEBI:15377"/>
        <dbReference type="ChEBI" id="CHEBI:15378"/>
        <dbReference type="ChEBI" id="CHEBI:17815"/>
        <dbReference type="ChEBI" id="CHEBI:58456"/>
        <dbReference type="ChEBI" id="CHEBI:203600"/>
        <dbReference type="EC" id="3.1.4.11"/>
    </reaction>
</comment>
<evidence type="ECO:0000256" key="6">
    <source>
        <dbReference type="ARBA" id="ARBA00022963"/>
    </source>
</evidence>
<dbReference type="InterPro" id="IPR000008">
    <property type="entry name" value="C2_dom"/>
</dbReference>
<keyword evidence="13" id="KW-0175">Coiled coil</keyword>
<dbReference type="WormBase" id="SRAE_2000486500">
    <property type="protein sequence ID" value="SRP07763"/>
    <property type="gene ID" value="WBGene00265111"/>
</dbReference>
<evidence type="ECO:0000313" key="18">
    <source>
        <dbReference type="Proteomes" id="UP000035682"/>
    </source>
</evidence>
<evidence type="ECO:0000256" key="1">
    <source>
        <dbReference type="ARBA" id="ARBA00004496"/>
    </source>
</evidence>
<dbReference type="InterPro" id="IPR037862">
    <property type="entry name" value="PLC-beta_PH"/>
</dbReference>
<evidence type="ECO:0000256" key="10">
    <source>
        <dbReference type="PIRSR" id="PIRSR000956-1"/>
    </source>
</evidence>
<feature type="compositionally biased region" description="Basic and acidic residues" evidence="14">
    <location>
        <begin position="1301"/>
        <end position="1315"/>
    </location>
</feature>
<feature type="domain" description="PI-PLC Y-box" evidence="16">
    <location>
        <begin position="771"/>
        <end position="887"/>
    </location>
</feature>
<evidence type="ECO:0000256" key="11">
    <source>
        <dbReference type="PIRSR" id="PIRSR000956-2"/>
    </source>
</evidence>
<dbReference type="Pfam" id="PF22631">
    <property type="entry name" value="PLCB1-4-like_EFh"/>
    <property type="match status" value="1"/>
</dbReference>
<dbReference type="CDD" id="cd13361">
    <property type="entry name" value="PH_PLC_beta"/>
    <property type="match status" value="1"/>
</dbReference>
<dbReference type="eggNOG" id="KOG1265">
    <property type="taxonomic scope" value="Eukaryota"/>
</dbReference>
<comment type="cofactor">
    <cofactor evidence="11">
        <name>Ca(2+)</name>
        <dbReference type="ChEBI" id="CHEBI:29108"/>
    </cofactor>
    <text evidence="11">Binds 1 Ca(2+) ion per subunit.</text>
</comment>
<keyword evidence="7 9" id="KW-0443">Lipid metabolism</keyword>
<feature type="binding site" evidence="11">
    <location>
        <position position="359"/>
    </location>
    <ligand>
        <name>Ca(2+)</name>
        <dbReference type="ChEBI" id="CHEBI:29108"/>
    </ligand>
</feature>
<dbReference type="PANTHER" id="PTHR10336">
    <property type="entry name" value="PHOSPHOINOSITIDE-SPECIFIC PHOSPHOLIPASE C FAMILY PROTEIN"/>
    <property type="match status" value="1"/>
</dbReference>
<dbReference type="InterPro" id="IPR014815">
    <property type="entry name" value="PLC-beta_C"/>
</dbReference>
<feature type="active site" evidence="10">
    <location>
        <position position="358"/>
    </location>
</feature>
<feature type="compositionally biased region" description="Low complexity" evidence="14">
    <location>
        <begin position="1104"/>
        <end position="1122"/>
    </location>
</feature>
<keyword evidence="8 9" id="KW-0807">Transducer</keyword>
<dbReference type="PANTHER" id="PTHR10336:SF36">
    <property type="entry name" value="1-PHOSPHATIDYLINOSITOL 4,5-BISPHOSPHATE PHOSPHODIESTERASE BETA-4"/>
    <property type="match status" value="1"/>
</dbReference>
<dbReference type="SUPFAM" id="SSF50729">
    <property type="entry name" value="PH domain-like"/>
    <property type="match status" value="1"/>
</dbReference>
<feature type="active site" evidence="10">
    <location>
        <position position="406"/>
    </location>
</feature>
<dbReference type="FunFam" id="2.60.40.150:FF:000008">
    <property type="entry name" value="1-phosphatidylinositol 4,5-bisphosphate phosphodiesterase"/>
    <property type="match status" value="1"/>
</dbReference>
<dbReference type="PROSITE" id="PS50004">
    <property type="entry name" value="C2"/>
    <property type="match status" value="1"/>
</dbReference>
<dbReference type="InterPro" id="IPR035892">
    <property type="entry name" value="C2_domain_sf"/>
</dbReference>
<dbReference type="RefSeq" id="XP_024509430.1">
    <property type="nucleotide sequence ID" value="XM_024643798.1"/>
</dbReference>
<dbReference type="PIRSF" id="PIRSF000956">
    <property type="entry name" value="PLC-beta"/>
    <property type="match status" value="1"/>
</dbReference>
<dbReference type="InterPro" id="IPR016280">
    <property type="entry name" value="PLC-beta"/>
</dbReference>
<dbReference type="GO" id="GO:0051209">
    <property type="term" value="P:release of sequestered calcium ion into cytosol"/>
    <property type="evidence" value="ECO:0007669"/>
    <property type="project" value="TreeGrafter"/>
</dbReference>
<dbReference type="GO" id="GO:0016042">
    <property type="term" value="P:lipid catabolic process"/>
    <property type="evidence" value="ECO:0007669"/>
    <property type="project" value="UniProtKB-KW"/>
</dbReference>
<keyword evidence="3" id="KW-0597">Phosphoprotein</keyword>
<dbReference type="InterPro" id="IPR042531">
    <property type="entry name" value="PLC-beta_C_sf"/>
</dbReference>
<dbReference type="InterPro" id="IPR001192">
    <property type="entry name" value="PI-PLC_fam"/>
</dbReference>
<sequence>MAKEYQFNWKPNIPQSFIDGCIFDKYDDESTFLDLNANVKIDEYGFYLSWTVDGKDTNLIDLVNIWESRPVTGPPKDGRILFELEQRGSRETLEERTVWITYGQDLVNINSFYIVAQDIGTAKLWRNGINEILKNLKVRHVCPTTNLMKHWRFLCLGLNDRRKIPIKNIVKTFSSGKPERMVLKCLSDLGLAGDKYTPVKVIRKSWSKNLKNFYRCKSKKYNKKKEREELDVELFTFEKFLRLYHKICPRTEVQELFVKLSGQKEYLTRDKLIGFLNEEQRDPRLNEILFPHFTINTAQALIAKFEIDENYINNGKMSGDAFLRFLMSDENSPIFLDRTEMYQDMDQPLSHYYINSSHNTYLVGRQYGGKSSTEIYRTVLLSGCRCVELDCWDGTGENKGEPIITHGKAMCTDVFFKDVLYQIRDTAFARSDFPVILSFENHCSKSNQQKMAKYCMEIFGDMLLSKPLSDFPLEPGVPLPPPSRLKRKILIKNKRLKPEVEKVQMEQFLREGKLDEDDEITENPDVVGEDASLPRTNTTTTYPTTMTSCGSSLSVTSDNASILSLISSSSATAGGSIVSQLSFRRHHHYHNYPSRGKETFERNSSFRIPSSTYNTSSGSMLSNRNITNMRLSFRNKSPNKSGSGTNTGSMDGFYSSRLAGSQHISSISENASRRQSTSNFSMFHVSDNSLASHGEYNSSKDYFTSIFSKIPGIDGKEQDEAHPELKQVNFISKLKPLGFKKAQTILTKEEEERIIAEYHYTGATTNIHPLLSSLVNYTHPVKFSGFDVAEQNNLHFHMSSYSESTGLTYLKQNAPEFVNYNKRQLSRIYPKGARVDSSNFLPQIFWNAGCHMVSLNFQTPDVPMQLNQGKFEYNGNCGYLLKPDFMRRPDKTFDPFSESPVDGIIAATCSVRIISGQFICDRKIGTYVEVEMYGLPTDTIRKEHKTKTIPTNGLNPIYNEDPFVFRKVILPDLAVLRFAAYDENGKQLGQRILPLDGLQAGYRHISLRTETNMPTVLPTLFVHIVIKTYVPDEHSGLVDILADPRAFYKPSKQEVLRKLVDDDMENEQIGNGQGNVKLENGPLSDRSLGHSLPHDKTAPSTPLSGMSKNFNNGNNGSSIDNGKTSQPNSSRSAAETSDNKFKIKTIDIEEIKKDKVFIKLMKKQQKDVEELKKKHGKQRDYIQKQQQTNVDKLIYGGNRMSKKKRESEKRSNPFTSRDSLSSKPTEGGLSPEEINSVKMKSLVSNQTDEWSSLLHKQAIEEYDQKKSHIKQEFETLKLLLIDAQKQQMTLLKSNLDNEHKELKQQQTKKSMDDTKAIQQDKNTKNKAERDRRIKELNEKNVKVFVEERKRLAMKAQKHEEQLQMRHQNQIEVLEKELSKALENEKMSHQETLLSLRPQSIV</sequence>
<feature type="compositionally biased region" description="Polar residues" evidence="14">
    <location>
        <begin position="1123"/>
        <end position="1136"/>
    </location>
</feature>
<dbReference type="PROSITE" id="PS50007">
    <property type="entry name" value="PIPLC_X_DOMAIN"/>
    <property type="match status" value="1"/>
</dbReference>
<protein>
    <recommendedName>
        <fullName evidence="9">1-phosphatidylinositol 4,5-bisphosphate phosphodiesterase</fullName>
        <ecNumber evidence="9">3.1.4.11</ecNumber>
    </recommendedName>
</protein>
<dbReference type="SUPFAM" id="SSF51695">
    <property type="entry name" value="PLC-like phosphodiesterases"/>
    <property type="match status" value="1"/>
</dbReference>
<feature type="region of interest" description="Disordered" evidence="14">
    <location>
        <begin position="520"/>
        <end position="540"/>
    </location>
</feature>
<dbReference type="FunFam" id="3.20.20.190:FF:000047">
    <property type="entry name" value="Phosphoinositide phospholipase C"/>
    <property type="match status" value="1"/>
</dbReference>
<keyword evidence="4 9" id="KW-0378">Hydrolase</keyword>
<organism evidence="17">
    <name type="scientific">Strongyloides ratti</name>
    <name type="common">Parasitic roundworm</name>
    <dbReference type="NCBI Taxonomy" id="34506"/>
    <lineage>
        <taxon>Eukaryota</taxon>
        <taxon>Metazoa</taxon>
        <taxon>Ecdysozoa</taxon>
        <taxon>Nematoda</taxon>
        <taxon>Chromadorea</taxon>
        <taxon>Rhabditida</taxon>
        <taxon>Tylenchina</taxon>
        <taxon>Panagrolaimomorpha</taxon>
        <taxon>Strongyloidoidea</taxon>
        <taxon>Strongyloididae</taxon>
        <taxon>Strongyloides</taxon>
    </lineage>
</organism>
<dbReference type="GO" id="GO:0005509">
    <property type="term" value="F:calcium ion binding"/>
    <property type="evidence" value="ECO:0007669"/>
    <property type="project" value="UniProtKB-UniRule"/>
</dbReference>
<dbReference type="FunFam" id="1.10.238.10:FF:000005">
    <property type="entry name" value="Phosphoinositide phospholipase C"/>
    <property type="match status" value="1"/>
</dbReference>
<dbReference type="SMART" id="SM00148">
    <property type="entry name" value="PLCXc"/>
    <property type="match status" value="1"/>
</dbReference>
<evidence type="ECO:0000313" key="19">
    <source>
        <dbReference type="WBParaSite" id="SRAE_2000486500.1"/>
    </source>
</evidence>
<comment type="subcellular location">
    <subcellularLocation>
        <location evidence="1">Cytoplasm</location>
    </subcellularLocation>
</comment>
<dbReference type="Gene3D" id="3.20.20.190">
    <property type="entry name" value="Phosphatidylinositol (PI) phosphodiesterase"/>
    <property type="match status" value="2"/>
</dbReference>
<dbReference type="SUPFAM" id="SSF69989">
    <property type="entry name" value="C-terminal domain of PLC-beta"/>
    <property type="match status" value="1"/>
</dbReference>
<dbReference type="SMART" id="SM00149">
    <property type="entry name" value="PLCYc"/>
    <property type="match status" value="1"/>
</dbReference>
<dbReference type="Pfam" id="PF08703">
    <property type="entry name" value="PLC-beta_C"/>
    <property type="match status" value="1"/>
</dbReference>
<dbReference type="SUPFAM" id="SSF47473">
    <property type="entry name" value="EF-hand"/>
    <property type="match status" value="1"/>
</dbReference>
<dbReference type="Gene3D" id="1.20.1230.10">
    <property type="entry name" value="Phospholipase C beta, distal C-terminal domain"/>
    <property type="match status" value="1"/>
</dbReference>
<reference evidence="17 18" key="1">
    <citation type="submission" date="2014-09" db="EMBL/GenBank/DDBJ databases">
        <authorList>
            <person name="Martin A.A."/>
        </authorList>
    </citation>
    <scope>NUCLEOTIDE SEQUENCE</scope>
    <source>
        <strain evidence="18">ED321</strain>
        <strain evidence="17">ED321 Heterogonic</strain>
    </source>
</reference>
<feature type="binding site" evidence="11">
    <location>
        <position position="390"/>
    </location>
    <ligand>
        <name>Ca(2+)</name>
        <dbReference type="ChEBI" id="CHEBI:29108"/>
    </ligand>
</feature>
<dbReference type="EMBL" id="LN609529">
    <property type="protein sequence ID" value="CEF70231.1"/>
    <property type="molecule type" value="Genomic_DNA"/>
</dbReference>
<dbReference type="Pfam" id="PF00388">
    <property type="entry name" value="PI-PLC-X"/>
    <property type="match status" value="1"/>
</dbReference>
<evidence type="ECO:0000259" key="16">
    <source>
        <dbReference type="PROSITE" id="PS50008"/>
    </source>
</evidence>
<dbReference type="InterPro" id="IPR011992">
    <property type="entry name" value="EF-hand-dom_pair"/>
</dbReference>
<keyword evidence="5 11" id="KW-0106">Calcium</keyword>
<dbReference type="Gene3D" id="2.30.29.240">
    <property type="match status" value="1"/>
</dbReference>